<keyword evidence="5 9" id="KW-0378">Hydrolase</keyword>
<dbReference type="EMBL" id="AEQP01000010">
    <property type="protein sequence ID" value="EFV94837.1"/>
    <property type="molecule type" value="Genomic_DNA"/>
</dbReference>
<evidence type="ECO:0000256" key="5">
    <source>
        <dbReference type="ARBA" id="ARBA00022801"/>
    </source>
</evidence>
<organism evidence="13 14">
    <name type="scientific">Lautropia mirabilis ATCC 51599</name>
    <dbReference type="NCBI Taxonomy" id="887898"/>
    <lineage>
        <taxon>Bacteria</taxon>
        <taxon>Pseudomonadati</taxon>
        <taxon>Pseudomonadota</taxon>
        <taxon>Betaproteobacteria</taxon>
        <taxon>Burkholderiales</taxon>
        <taxon>Burkholderiaceae</taxon>
        <taxon>Lautropia</taxon>
    </lineage>
</organism>
<feature type="active site" description="Nucleophile" evidence="9">
    <location>
        <position position="424"/>
    </location>
</feature>
<evidence type="ECO:0000256" key="2">
    <source>
        <dbReference type="ARBA" id="ARBA00022619"/>
    </source>
</evidence>
<gene>
    <name evidence="9" type="primary">ribA</name>
    <name evidence="13" type="ORF">HMPREF0551_1584</name>
</gene>
<evidence type="ECO:0000259" key="12">
    <source>
        <dbReference type="Pfam" id="PF01227"/>
    </source>
</evidence>
<dbReference type="GO" id="GO:0005829">
    <property type="term" value="C:cytosol"/>
    <property type="evidence" value="ECO:0007669"/>
    <property type="project" value="TreeGrafter"/>
</dbReference>
<reference evidence="13 14" key="1">
    <citation type="submission" date="2010-12" db="EMBL/GenBank/DDBJ databases">
        <authorList>
            <person name="Muzny D."/>
            <person name="Qin X."/>
            <person name="Deng J."/>
            <person name="Jiang H."/>
            <person name="Liu Y."/>
            <person name="Qu J."/>
            <person name="Song X.-Z."/>
            <person name="Zhang L."/>
            <person name="Thornton R."/>
            <person name="Coyle M."/>
            <person name="Francisco L."/>
            <person name="Jackson L."/>
            <person name="Javaid M."/>
            <person name="Korchina V."/>
            <person name="Kovar C."/>
            <person name="Mata R."/>
            <person name="Mathew T."/>
            <person name="Ngo R."/>
            <person name="Nguyen L."/>
            <person name="Nguyen N."/>
            <person name="Okwuonu G."/>
            <person name="Ongeri F."/>
            <person name="Pham C."/>
            <person name="Simmons D."/>
            <person name="Wilczek-Boney K."/>
            <person name="Hale W."/>
            <person name="Jakkamsetti A."/>
            <person name="Pham P."/>
            <person name="Ruth R."/>
            <person name="San Lucas F."/>
            <person name="Warren J."/>
            <person name="Zhang J."/>
            <person name="Zhao Z."/>
            <person name="Zhou C."/>
            <person name="Zhu D."/>
            <person name="Lee S."/>
            <person name="Bess C."/>
            <person name="Blankenburg K."/>
            <person name="Forbes L."/>
            <person name="Fu Q."/>
            <person name="Gubbala S."/>
            <person name="Hirani K."/>
            <person name="Jayaseelan J.C."/>
            <person name="Lara F."/>
            <person name="Munidasa M."/>
            <person name="Palculict T."/>
            <person name="Patil S."/>
            <person name="Pu L.-L."/>
            <person name="Saada N."/>
            <person name="Tang L."/>
            <person name="Weissenberger G."/>
            <person name="Zhu Y."/>
            <person name="Hemphill L."/>
            <person name="Shang Y."/>
            <person name="Youmans B."/>
            <person name="Ayvaz T."/>
            <person name="Ross M."/>
            <person name="Santibanez J."/>
            <person name="Aqrawi P."/>
            <person name="Gross S."/>
            <person name="Joshi V."/>
            <person name="Fowler G."/>
            <person name="Nazareth L."/>
            <person name="Reid J."/>
            <person name="Worley K."/>
            <person name="Petrosino J."/>
            <person name="Highlander S."/>
            <person name="Gibbs R."/>
        </authorList>
    </citation>
    <scope>NUCLEOTIDE SEQUENCE [LARGE SCALE GENOMIC DNA]</scope>
    <source>
        <strain evidence="13 14">ATCC 51599</strain>
    </source>
</reference>
<evidence type="ECO:0000256" key="9">
    <source>
        <dbReference type="HAMAP-Rule" id="MF_00179"/>
    </source>
</evidence>
<keyword evidence="4 9" id="KW-0547">Nucleotide-binding</keyword>
<dbReference type="HAMAP" id="MF_00179">
    <property type="entry name" value="RibA"/>
    <property type="match status" value="1"/>
</dbReference>
<dbReference type="AlphaFoldDB" id="E7RY13"/>
<dbReference type="GO" id="GO:0005525">
    <property type="term" value="F:GTP binding"/>
    <property type="evidence" value="ECO:0007669"/>
    <property type="project" value="UniProtKB-KW"/>
</dbReference>
<keyword evidence="2 9" id="KW-0686">Riboflavin biosynthesis</keyword>
<dbReference type="InterPro" id="IPR043134">
    <property type="entry name" value="GTP-CH-I_N"/>
</dbReference>
<feature type="active site" description="Proton acceptor" evidence="9">
    <location>
        <position position="422"/>
    </location>
</feature>
<feature type="binding site" evidence="9">
    <location>
        <position position="450"/>
    </location>
    <ligand>
        <name>GTP</name>
        <dbReference type="ChEBI" id="CHEBI:37565"/>
    </ligand>
</feature>
<dbReference type="PANTHER" id="PTHR21327">
    <property type="entry name" value="GTP CYCLOHYDROLASE II-RELATED"/>
    <property type="match status" value="1"/>
</dbReference>
<dbReference type="InterPro" id="IPR000926">
    <property type="entry name" value="RibA"/>
</dbReference>
<keyword evidence="7 9" id="KW-0342">GTP-binding</keyword>
<dbReference type="HOGENOM" id="CLU_355194_0_0_4"/>
<feature type="region of interest" description="Disordered" evidence="10">
    <location>
        <begin position="520"/>
        <end position="539"/>
    </location>
</feature>
<dbReference type="GO" id="GO:0008270">
    <property type="term" value="F:zinc ion binding"/>
    <property type="evidence" value="ECO:0007669"/>
    <property type="project" value="UniProtKB-UniRule"/>
</dbReference>
<accession>E7RY13</accession>
<dbReference type="UniPathway" id="UPA00275">
    <property type="reaction ID" value="UER00400"/>
</dbReference>
<dbReference type="Gene3D" id="1.10.286.10">
    <property type="match status" value="1"/>
</dbReference>
<feature type="binding site" evidence="9">
    <location>
        <position position="445"/>
    </location>
    <ligand>
        <name>GTP</name>
        <dbReference type="ChEBI" id="CHEBI:37565"/>
    </ligand>
</feature>
<dbReference type="EC" id="3.5.4.25" evidence="9"/>
<feature type="domain" description="GTP cyclohydrolase II" evidence="11">
    <location>
        <begin position="312"/>
        <end position="464"/>
    </location>
</feature>
<dbReference type="SUPFAM" id="SSF142695">
    <property type="entry name" value="RibA-like"/>
    <property type="match status" value="1"/>
</dbReference>
<keyword evidence="3 9" id="KW-0479">Metal-binding</keyword>
<evidence type="ECO:0000256" key="10">
    <source>
        <dbReference type="SAM" id="MobiDB-lite"/>
    </source>
</evidence>
<dbReference type="eggNOG" id="COG0302">
    <property type="taxonomic scope" value="Bacteria"/>
</dbReference>
<evidence type="ECO:0000256" key="3">
    <source>
        <dbReference type="ARBA" id="ARBA00022723"/>
    </source>
</evidence>
<feature type="binding site" evidence="9">
    <location>
        <begin position="388"/>
        <end position="390"/>
    </location>
    <ligand>
        <name>GTP</name>
        <dbReference type="ChEBI" id="CHEBI:37565"/>
    </ligand>
</feature>
<protein>
    <recommendedName>
        <fullName evidence="9">GTP cyclohydrolase-2</fullName>
        <ecNumber evidence="9">3.5.4.25</ecNumber>
    </recommendedName>
    <alternativeName>
        <fullName evidence="9">GTP cyclohydrolase II</fullName>
    </alternativeName>
</protein>
<feature type="domain" description="GTP cyclohydrolase I" evidence="12">
    <location>
        <begin position="613"/>
        <end position="789"/>
    </location>
</feature>
<comment type="similarity">
    <text evidence="9">Belongs to the GTP cyclohydrolase II family.</text>
</comment>
<feature type="binding site" evidence="9">
    <location>
        <position position="410"/>
    </location>
    <ligand>
        <name>GTP</name>
        <dbReference type="ChEBI" id="CHEBI:37565"/>
    </ligand>
</feature>
<dbReference type="FunFam" id="3.40.50.10990:FF:000002">
    <property type="entry name" value="GTP cyclohydrolase-2"/>
    <property type="match status" value="1"/>
</dbReference>
<keyword evidence="6 9" id="KW-0862">Zinc</keyword>
<feature type="binding site" evidence="9">
    <location>
        <position position="350"/>
    </location>
    <ligand>
        <name>Zn(2+)</name>
        <dbReference type="ChEBI" id="CHEBI:29105"/>
        <note>catalytic</note>
    </ligand>
</feature>
<dbReference type="CDD" id="cd00641">
    <property type="entry name" value="GTP_cyclohydro2"/>
    <property type="match status" value="1"/>
</dbReference>
<name>E7RY13_9BURK</name>
<feature type="binding site" evidence="9">
    <location>
        <position position="361"/>
    </location>
    <ligand>
        <name>Zn(2+)</name>
        <dbReference type="ChEBI" id="CHEBI:29105"/>
        <note>catalytic</note>
    </ligand>
</feature>
<evidence type="ECO:0000313" key="14">
    <source>
        <dbReference type="Proteomes" id="UP000011021"/>
    </source>
</evidence>
<comment type="pathway">
    <text evidence="1 9">Cofactor biosynthesis; riboflavin biosynthesis; 5-amino-6-(D-ribitylamino)uracil from GTP: step 1/4.</text>
</comment>
<comment type="function">
    <text evidence="9">Catalyzes the conversion of GTP to 2,5-diamino-6-ribosylamino-4(3H)-pyrimidinone 5'-phosphate (DARP), formate and pyrophosphate.</text>
</comment>
<dbReference type="Gene3D" id="3.40.50.10990">
    <property type="entry name" value="GTP cyclohydrolase II"/>
    <property type="match status" value="1"/>
</dbReference>
<proteinExistence type="inferred from homology"/>
<dbReference type="InterPro" id="IPR043133">
    <property type="entry name" value="GTP-CH-I_C/QueF"/>
</dbReference>
<evidence type="ECO:0000256" key="1">
    <source>
        <dbReference type="ARBA" id="ARBA00004853"/>
    </source>
</evidence>
<dbReference type="Pfam" id="PF01227">
    <property type="entry name" value="GTP_cyclohydroI"/>
    <property type="match status" value="1"/>
</dbReference>
<dbReference type="InterPro" id="IPR020602">
    <property type="entry name" value="GTP_CycHdrlase_I_dom"/>
</dbReference>
<evidence type="ECO:0000256" key="8">
    <source>
        <dbReference type="ARBA" id="ARBA00049295"/>
    </source>
</evidence>
<evidence type="ECO:0000256" key="6">
    <source>
        <dbReference type="ARBA" id="ARBA00022833"/>
    </source>
</evidence>
<dbReference type="InterPro" id="IPR036144">
    <property type="entry name" value="RibA-like_sf"/>
</dbReference>
<evidence type="ECO:0000256" key="7">
    <source>
        <dbReference type="ARBA" id="ARBA00023134"/>
    </source>
</evidence>
<dbReference type="GO" id="GO:0009231">
    <property type="term" value="P:riboflavin biosynthetic process"/>
    <property type="evidence" value="ECO:0007669"/>
    <property type="project" value="UniProtKB-UniRule"/>
</dbReference>
<evidence type="ECO:0000256" key="4">
    <source>
        <dbReference type="ARBA" id="ARBA00022741"/>
    </source>
</evidence>
<dbReference type="STRING" id="887898.HMPREF0551_1584"/>
<comment type="caution">
    <text evidence="13">The sequence shown here is derived from an EMBL/GenBank/DDBJ whole genome shotgun (WGS) entry which is preliminary data.</text>
</comment>
<feature type="binding site" evidence="9">
    <location>
        <position position="363"/>
    </location>
    <ligand>
        <name>Zn(2+)</name>
        <dbReference type="ChEBI" id="CHEBI:29105"/>
        <note>catalytic</note>
    </ligand>
</feature>
<dbReference type="PANTHER" id="PTHR21327:SF18">
    <property type="entry name" value="3,4-DIHYDROXY-2-BUTANONE 4-PHOSPHATE SYNTHASE"/>
    <property type="match status" value="1"/>
</dbReference>
<comment type="cofactor">
    <cofactor evidence="9">
        <name>Zn(2+)</name>
        <dbReference type="ChEBI" id="CHEBI:29105"/>
    </cofactor>
    <text evidence="9">Binds 1 zinc ion per subunit.</text>
</comment>
<feature type="binding site" evidence="9">
    <location>
        <position position="366"/>
    </location>
    <ligand>
        <name>GTP</name>
        <dbReference type="ChEBI" id="CHEBI:37565"/>
    </ligand>
</feature>
<keyword evidence="14" id="KW-1185">Reference proteome</keyword>
<dbReference type="Pfam" id="PF00925">
    <property type="entry name" value="GTP_cyclohydro2"/>
    <property type="match status" value="1"/>
</dbReference>
<dbReference type="eggNOG" id="COG0807">
    <property type="taxonomic scope" value="Bacteria"/>
</dbReference>
<feature type="binding site" evidence="9">
    <location>
        <begin position="345"/>
        <end position="349"/>
    </location>
    <ligand>
        <name>GTP</name>
        <dbReference type="ChEBI" id="CHEBI:37565"/>
    </ligand>
</feature>
<dbReference type="NCBIfam" id="NF001591">
    <property type="entry name" value="PRK00393.1"/>
    <property type="match status" value="1"/>
</dbReference>
<sequence length="790" mass="85898">MHTQDSSFLSDWQRQRLSIHVDRAVTELRRGRPLLMVDANSIDSLLPKGVQGPSNVWLFAAVETLTPDGWERLRRLSPLDLGFRLLLSGQRIETLARQQGWSNLMPGKGSNLERQDFEQPFELFLMPDQGSAALPAIRACAGLDGEIPREVALLMRYQLLSLAGDPQASDWGAPHQKVEPARTTSGEAPWLAQPGVSSPPLQLARSALALAREARLAPAVVCYKISSEQAHDLLDAGLMHVDPAQVQAFVATRPIQLEQVSDAPVPLASAWAADREAAARGDGTQPVGAVGGDAAQSGGFAGRADGDHAIDSRFVVFREKDSDFEHVAVIVGNPDFNGKEPVRVRLHSSCLTGDLFGSLRCDCGDQLRGTVQRLAKDGGGIVLYLSQEGRGIGIANKLRAYRRQDAGLDTLDANHALGFRMDERHFEVAAAMLKSLGCTHINLLTNNPAKIAALRDAGIDVVEREGVKGGVNAHNQRYLLTKMKRGGHLFDQQDLQMDADSTSGGMSGMASAMSHEGTMPEGAVQTEAGHATAEGRSASPAQALGIEEGAGRLLPTAASGAEGADASPEGRPLSVAIRERLQFANRRFHANDNIADFIHDEAELDALQDEVAERMQALLESLVIDTESDHNTQDTARRVARMYLNEVFAGRYRKAPAMTEFPNVEKLNELLVVGPITVRSACSHHFCPIMGRLWIGVLPNADSNLIGLSKYARLADWIMSRPQIQEEAVKTLADELERRLVPNGLAVVMKADHFCMHWRGVKDESQMTSSVMRGAFLRNASLRREFLGLI</sequence>
<dbReference type="Gene3D" id="3.30.1130.10">
    <property type="match status" value="1"/>
</dbReference>
<comment type="catalytic activity">
    <reaction evidence="8 9">
        <text>GTP + 4 H2O = 2,5-diamino-6-hydroxy-4-(5-phosphoribosylamino)-pyrimidine + formate + 2 phosphate + 3 H(+)</text>
        <dbReference type="Rhea" id="RHEA:23704"/>
        <dbReference type="ChEBI" id="CHEBI:15377"/>
        <dbReference type="ChEBI" id="CHEBI:15378"/>
        <dbReference type="ChEBI" id="CHEBI:15740"/>
        <dbReference type="ChEBI" id="CHEBI:37565"/>
        <dbReference type="ChEBI" id="CHEBI:43474"/>
        <dbReference type="ChEBI" id="CHEBI:58614"/>
        <dbReference type="EC" id="3.5.4.25"/>
    </reaction>
</comment>
<evidence type="ECO:0000313" key="13">
    <source>
        <dbReference type="EMBL" id="EFV94837.1"/>
    </source>
</evidence>
<dbReference type="GO" id="GO:0003935">
    <property type="term" value="F:GTP cyclohydrolase II activity"/>
    <property type="evidence" value="ECO:0007669"/>
    <property type="project" value="UniProtKB-UniRule"/>
</dbReference>
<dbReference type="UniPathway" id="UPA00848">
    <property type="reaction ID" value="UER00151"/>
</dbReference>
<dbReference type="SUPFAM" id="SSF55620">
    <property type="entry name" value="Tetrahydrobiopterin biosynthesis enzymes-like"/>
    <property type="match status" value="1"/>
</dbReference>
<dbReference type="InterPro" id="IPR032677">
    <property type="entry name" value="GTP_cyclohydro_II"/>
</dbReference>
<dbReference type="Proteomes" id="UP000011021">
    <property type="component" value="Unassembled WGS sequence"/>
</dbReference>
<evidence type="ECO:0000259" key="11">
    <source>
        <dbReference type="Pfam" id="PF00925"/>
    </source>
</evidence>